<dbReference type="Proteomes" id="UP001056778">
    <property type="component" value="Chromosome 9"/>
</dbReference>
<gene>
    <name evidence="1" type="ORF">MML48_9g00020637</name>
</gene>
<proteinExistence type="predicted"/>
<organism evidence="1 2">
    <name type="scientific">Holotrichia oblita</name>
    <name type="common">Chafer beetle</name>
    <dbReference type="NCBI Taxonomy" id="644536"/>
    <lineage>
        <taxon>Eukaryota</taxon>
        <taxon>Metazoa</taxon>
        <taxon>Ecdysozoa</taxon>
        <taxon>Arthropoda</taxon>
        <taxon>Hexapoda</taxon>
        <taxon>Insecta</taxon>
        <taxon>Pterygota</taxon>
        <taxon>Neoptera</taxon>
        <taxon>Endopterygota</taxon>
        <taxon>Coleoptera</taxon>
        <taxon>Polyphaga</taxon>
        <taxon>Scarabaeiformia</taxon>
        <taxon>Scarabaeidae</taxon>
        <taxon>Melolonthinae</taxon>
        <taxon>Holotrichia</taxon>
    </lineage>
</organism>
<reference evidence="1" key="1">
    <citation type="submission" date="2022-04" db="EMBL/GenBank/DDBJ databases">
        <title>Chromosome-scale genome assembly of Holotrichia oblita Faldermann.</title>
        <authorList>
            <person name="Rongchong L."/>
        </authorList>
    </citation>
    <scope>NUCLEOTIDE SEQUENCE</scope>
    <source>
        <strain evidence="1">81SQS9</strain>
    </source>
</reference>
<keyword evidence="2" id="KW-1185">Reference proteome</keyword>
<sequence length="430" mass="49972">MSASFGSDQLINTKCLEDLTNTELVRTVQDLQANVKRMDLENQIFENFLVANEPSLIAMMGQTLEAVKKLNTQYAYKPQLSTVAPPGSPGSVSRTSALSGYDDNRSMNLESSVSKSKSDRGPRINFSQKTDFVMREIEEMQTSLMKFIGISHRKKSNLKAEIEESYIRAQEVDDSRNDFEQTIIIGAVEKLTQKIPAEKFVRYMQEWLKTAQIMLEKLRLRTSSLRTQQSKLKNQLVQKEELGECVHEVDFEKLKIENKNYQLNIEQKNSHLLELKRINGNANLMLTNHKKILQKQDEALRNLRKTVKATQKRIIELEEENNHTEDEVTFEKAKFRQLKKKVKLYRVPDVMELIRKKAELDELNKTLKTWRRKRNIQKIALSTYTKMMMHITGAMKPKSSWYNVDRTDRTDDMFMDFPDNTDAISDTSVN</sequence>
<accession>A0ACB9SIB6</accession>
<evidence type="ECO:0000313" key="1">
    <source>
        <dbReference type="EMBL" id="KAI4454945.1"/>
    </source>
</evidence>
<evidence type="ECO:0000313" key="2">
    <source>
        <dbReference type="Proteomes" id="UP001056778"/>
    </source>
</evidence>
<name>A0ACB9SIB6_HOLOL</name>
<comment type="caution">
    <text evidence="1">The sequence shown here is derived from an EMBL/GenBank/DDBJ whole genome shotgun (WGS) entry which is preliminary data.</text>
</comment>
<protein>
    <submittedName>
        <fullName evidence="1">Uncharacterized protein</fullName>
    </submittedName>
</protein>
<dbReference type="EMBL" id="CM043023">
    <property type="protein sequence ID" value="KAI4454945.1"/>
    <property type="molecule type" value="Genomic_DNA"/>
</dbReference>